<feature type="compositionally biased region" description="Polar residues" evidence="1">
    <location>
        <begin position="50"/>
        <end position="61"/>
    </location>
</feature>
<evidence type="ECO:0000313" key="2">
    <source>
        <dbReference type="EMBL" id="EHK19285.1"/>
    </source>
</evidence>
<feature type="compositionally biased region" description="Pro residues" evidence="1">
    <location>
        <begin position="20"/>
        <end position="29"/>
    </location>
</feature>
<dbReference type="Proteomes" id="UP000007115">
    <property type="component" value="Unassembled WGS sequence"/>
</dbReference>
<dbReference type="AlphaFoldDB" id="G9N2H4"/>
<dbReference type="InParanoid" id="G9N2H4"/>
<protein>
    <submittedName>
        <fullName evidence="2">Uncharacterized protein</fullName>
    </submittedName>
</protein>
<feature type="region of interest" description="Disordered" evidence="1">
    <location>
        <begin position="280"/>
        <end position="410"/>
    </location>
</feature>
<organism evidence="2 3">
    <name type="scientific">Hypocrea virens (strain Gv29-8 / FGSC 10586)</name>
    <name type="common">Gliocladium virens</name>
    <name type="synonym">Trichoderma virens</name>
    <dbReference type="NCBI Taxonomy" id="413071"/>
    <lineage>
        <taxon>Eukaryota</taxon>
        <taxon>Fungi</taxon>
        <taxon>Dikarya</taxon>
        <taxon>Ascomycota</taxon>
        <taxon>Pezizomycotina</taxon>
        <taxon>Sordariomycetes</taxon>
        <taxon>Hypocreomycetidae</taxon>
        <taxon>Hypocreales</taxon>
        <taxon>Hypocreaceae</taxon>
        <taxon>Trichoderma</taxon>
    </lineage>
</organism>
<sequence length="594" mass="66786">MDQTSWLDLSADGDIIAASPSPPPSPPSSPVKLTRSRSIIERAASRASEYSISPNTSSSDDQLVGRSGLPPWDRTVDIVYHKYKHGDAKPDKSVALKALTDKFFSLHKRQRFPEHIRHLILKKLVASHEILGSKPISLNRFSWDQDCWEPTDFIPLNEVLATFRPYFSVSFEFYATLFVTILSEYTFHVTFSPFIGRRLNPLATIWINKYGIFMKSLIIEIDLSRLGLGPAPKAGDLLPGIDHLQRLLLDFSLSQLERAPEAPLETLILACRRFHGRREDIPDPAAETLESKDSVRASSESPQNQHSSAESSGRLSSCDISDRTSRVFSPAPEEFFEQTELDFEDDDEEEEEEEGDEDEHEDSYIDSDEDYVVNMSYESSDYSSDSSFSSDSSSSPDTSLAPPPSIQEEDPSYCPDKHLFICNHLLRLRNRVTSLRIAGFSDAYSHAFIATLFPEAKFLPLAQHSYRVAPSTLWPRLRGQKSWIDAGQGTLILDDHEVIPEPCIFPEGPIQLPPPIVYKSSIRSLSLCPEPINRPRNNTVSSGSSLPSQKSLESNEEANTSKSSRSSYEKSKVQKLLDKYKEKSRRRPRPTSAP</sequence>
<dbReference type="GeneID" id="25794890"/>
<feature type="compositionally biased region" description="Basic residues" evidence="1">
    <location>
        <begin position="582"/>
        <end position="594"/>
    </location>
</feature>
<dbReference type="VEuPathDB" id="FungiDB:TRIVIDRAFT_49498"/>
<dbReference type="HOGENOM" id="CLU_448379_0_0_1"/>
<feature type="compositionally biased region" description="Low complexity" evidence="1">
    <location>
        <begin position="541"/>
        <end position="552"/>
    </location>
</feature>
<dbReference type="eggNOG" id="ENOG502RJIT">
    <property type="taxonomic scope" value="Eukaryota"/>
</dbReference>
<feature type="compositionally biased region" description="Low complexity" evidence="1">
    <location>
        <begin position="379"/>
        <end position="400"/>
    </location>
</feature>
<feature type="compositionally biased region" description="Polar residues" evidence="1">
    <location>
        <begin position="296"/>
        <end position="319"/>
    </location>
</feature>
<dbReference type="RefSeq" id="XP_013953482.1">
    <property type="nucleotide sequence ID" value="XM_014098007.1"/>
</dbReference>
<feature type="compositionally biased region" description="Basic and acidic residues" evidence="1">
    <location>
        <begin position="567"/>
        <end position="581"/>
    </location>
</feature>
<reference evidence="2 3" key="1">
    <citation type="journal article" date="2011" name="Genome Biol.">
        <title>Comparative genome sequence analysis underscores mycoparasitism as the ancestral life style of Trichoderma.</title>
        <authorList>
            <person name="Kubicek C.P."/>
            <person name="Herrera-Estrella A."/>
            <person name="Seidl-Seiboth V."/>
            <person name="Martinez D.A."/>
            <person name="Druzhinina I.S."/>
            <person name="Thon M."/>
            <person name="Zeilinger S."/>
            <person name="Casas-Flores S."/>
            <person name="Horwitz B.A."/>
            <person name="Mukherjee P.K."/>
            <person name="Mukherjee M."/>
            <person name="Kredics L."/>
            <person name="Alcaraz L.D."/>
            <person name="Aerts A."/>
            <person name="Antal Z."/>
            <person name="Atanasova L."/>
            <person name="Cervantes-Badillo M.G."/>
            <person name="Challacombe J."/>
            <person name="Chertkov O."/>
            <person name="McCluskey K."/>
            <person name="Coulpier F."/>
            <person name="Deshpande N."/>
            <person name="von Doehren H."/>
            <person name="Ebbole D.J."/>
            <person name="Esquivel-Naranjo E.U."/>
            <person name="Fekete E."/>
            <person name="Flipphi M."/>
            <person name="Glaser F."/>
            <person name="Gomez-Rodriguez E.Y."/>
            <person name="Gruber S."/>
            <person name="Han C."/>
            <person name="Henrissat B."/>
            <person name="Hermosa R."/>
            <person name="Hernandez-Onate M."/>
            <person name="Karaffa L."/>
            <person name="Kosti I."/>
            <person name="Le Crom S."/>
            <person name="Lindquist E."/>
            <person name="Lucas S."/>
            <person name="Luebeck M."/>
            <person name="Luebeck P.S."/>
            <person name="Margeot A."/>
            <person name="Metz B."/>
            <person name="Misra M."/>
            <person name="Nevalainen H."/>
            <person name="Omann M."/>
            <person name="Packer N."/>
            <person name="Perrone G."/>
            <person name="Uresti-Rivera E.E."/>
            <person name="Salamov A."/>
            <person name="Schmoll M."/>
            <person name="Seiboth B."/>
            <person name="Shapiro H."/>
            <person name="Sukno S."/>
            <person name="Tamayo-Ramos J.A."/>
            <person name="Tisch D."/>
            <person name="Wiest A."/>
            <person name="Wilkinson H.H."/>
            <person name="Zhang M."/>
            <person name="Coutinho P.M."/>
            <person name="Kenerley C.M."/>
            <person name="Monte E."/>
            <person name="Baker S.E."/>
            <person name="Grigoriev I.V."/>
        </authorList>
    </citation>
    <scope>NUCLEOTIDE SEQUENCE [LARGE SCALE GENOMIC DNA]</scope>
    <source>
        <strain evidence="3">Gv29-8 / FGSC 10586</strain>
    </source>
</reference>
<accession>G9N2H4</accession>
<feature type="region of interest" description="Disordered" evidence="1">
    <location>
        <begin position="1"/>
        <end position="66"/>
    </location>
</feature>
<keyword evidence="3" id="KW-1185">Reference proteome</keyword>
<name>G9N2H4_HYPVG</name>
<evidence type="ECO:0000256" key="1">
    <source>
        <dbReference type="SAM" id="MobiDB-lite"/>
    </source>
</evidence>
<feature type="region of interest" description="Disordered" evidence="1">
    <location>
        <begin position="529"/>
        <end position="594"/>
    </location>
</feature>
<dbReference type="OrthoDB" id="4776573at2759"/>
<proteinExistence type="predicted"/>
<feature type="compositionally biased region" description="Acidic residues" evidence="1">
    <location>
        <begin position="334"/>
        <end position="371"/>
    </location>
</feature>
<dbReference type="EMBL" id="ABDF02000084">
    <property type="protein sequence ID" value="EHK19285.1"/>
    <property type="molecule type" value="Genomic_DNA"/>
</dbReference>
<dbReference type="OMA" id="CRRFYGK"/>
<gene>
    <name evidence="2" type="ORF">TRIVIDRAFT_49498</name>
</gene>
<evidence type="ECO:0000313" key="3">
    <source>
        <dbReference type="Proteomes" id="UP000007115"/>
    </source>
</evidence>
<dbReference type="STRING" id="413071.G9N2H4"/>
<comment type="caution">
    <text evidence="2">The sequence shown here is derived from an EMBL/GenBank/DDBJ whole genome shotgun (WGS) entry which is preliminary data.</text>
</comment>